<reference evidence="4" key="1">
    <citation type="journal article" date="2019" name="Int. J. Syst. Evol. Microbiol.">
        <title>The Global Catalogue of Microorganisms (GCM) 10K type strain sequencing project: providing services to taxonomists for standard genome sequencing and annotation.</title>
        <authorList>
            <consortium name="The Broad Institute Genomics Platform"/>
            <consortium name="The Broad Institute Genome Sequencing Center for Infectious Disease"/>
            <person name="Wu L."/>
            <person name="Ma J."/>
        </authorList>
    </citation>
    <scope>NUCLEOTIDE SEQUENCE [LARGE SCALE GENOMIC DNA]</scope>
    <source>
        <strain evidence="4">JCM 18204</strain>
    </source>
</reference>
<feature type="region of interest" description="Disordered" evidence="1">
    <location>
        <begin position="42"/>
        <end position="68"/>
    </location>
</feature>
<dbReference type="PANTHER" id="PTHR12147">
    <property type="entry name" value="METALLOPEPTIDASE M28 FAMILY MEMBER"/>
    <property type="match status" value="1"/>
</dbReference>
<dbReference type="InterPro" id="IPR045175">
    <property type="entry name" value="M28_fam"/>
</dbReference>
<dbReference type="EMBL" id="BAABJE010000018">
    <property type="protein sequence ID" value="GAA4804116.1"/>
    <property type="molecule type" value="Genomic_DNA"/>
</dbReference>
<protein>
    <submittedName>
        <fullName evidence="3">M20/M25/M40 family metallo-hydrolase</fullName>
    </submittedName>
</protein>
<gene>
    <name evidence="3" type="ORF">GCM10023307_33580</name>
</gene>
<dbReference type="Gene3D" id="3.50.30.30">
    <property type="match status" value="1"/>
</dbReference>
<dbReference type="InterPro" id="IPR007484">
    <property type="entry name" value="Peptidase_M28"/>
</dbReference>
<keyword evidence="4" id="KW-1185">Reference proteome</keyword>
<dbReference type="Gene3D" id="3.40.630.10">
    <property type="entry name" value="Zn peptidases"/>
    <property type="match status" value="2"/>
</dbReference>
<accession>A0ABP9C2P1</accession>
<organism evidence="3 4">
    <name type="scientific">Lysobacter hankyongensis</name>
    <dbReference type="NCBI Taxonomy" id="1176535"/>
    <lineage>
        <taxon>Bacteria</taxon>
        <taxon>Pseudomonadati</taxon>
        <taxon>Pseudomonadota</taxon>
        <taxon>Gammaproteobacteria</taxon>
        <taxon>Lysobacterales</taxon>
        <taxon>Lysobacteraceae</taxon>
        <taxon>Lysobacter</taxon>
    </lineage>
</organism>
<feature type="domain" description="Peptidase M28" evidence="2">
    <location>
        <begin position="330"/>
        <end position="552"/>
    </location>
</feature>
<dbReference type="InterPro" id="IPR046450">
    <property type="entry name" value="PA_dom_sf"/>
</dbReference>
<evidence type="ECO:0000259" key="2">
    <source>
        <dbReference type="Pfam" id="PF04389"/>
    </source>
</evidence>
<dbReference type="Pfam" id="PF04389">
    <property type="entry name" value="Peptidase_M28"/>
    <property type="match status" value="1"/>
</dbReference>
<evidence type="ECO:0000256" key="1">
    <source>
        <dbReference type="SAM" id="MobiDB-lite"/>
    </source>
</evidence>
<sequence length="583" mass="62037">MNLLHAIRHANSPSVSRTTIRTVLPTLLACVLLAACQRDASAPEGPTISAPATPPTTTAPANADEQRIADDVRTLADDRFEGREAGTRGYDLAAAYVAQRYADIGLQPAGDDGTWFQTVPLLKATREAEGAALVVKRNGREIALRFRDQFLPTLNFNASEHALEAPAVFVGQGVHAPELGHDDFAGLDLQGKIAVVFGGAPARFDNDRRAFHSATREKLRALAERGAVGAVFVNTPKDEAESPWSRGADNWQRAGMRLRGPDGKGLGTFPELRGLATVSAAAADLIFADGPRTAAQLFDAAEAGTLKGFALPGTLALAGRTKIEPVTSRNVVAKLPGSDAALAAEHIVYTAHLDHIGIGAPVKDENGVEDRIYNGALDNALGVAIMLEAARALKADKTAPKRSLLFVALTAEEKGLLGAEWFATHPTVAADSLIANINMDMPVLLAPSRDVVPIGVEHSSLKTALDTAAKEIGVALSPDPFPEDVVFVRSDQYAFIRAGIPAIYLTGGMRSADGERDPKLALRKFLRDHYHQPSDEATLPIAWGDALRLAKLNARLGRLVGDAGERPRWNAGDFFGDRFAPAK</sequence>
<dbReference type="PANTHER" id="PTHR12147:SF26">
    <property type="entry name" value="PEPTIDASE M28 DOMAIN-CONTAINING PROTEIN"/>
    <property type="match status" value="1"/>
</dbReference>
<dbReference type="SUPFAM" id="SSF52025">
    <property type="entry name" value="PA domain"/>
    <property type="match status" value="1"/>
</dbReference>
<dbReference type="Proteomes" id="UP001499959">
    <property type="component" value="Unassembled WGS sequence"/>
</dbReference>
<evidence type="ECO:0000313" key="3">
    <source>
        <dbReference type="EMBL" id="GAA4804116.1"/>
    </source>
</evidence>
<dbReference type="CDD" id="cd04820">
    <property type="entry name" value="PA_M28_1_1"/>
    <property type="match status" value="1"/>
</dbReference>
<proteinExistence type="predicted"/>
<evidence type="ECO:0000313" key="4">
    <source>
        <dbReference type="Proteomes" id="UP001499959"/>
    </source>
</evidence>
<comment type="caution">
    <text evidence="3">The sequence shown here is derived from an EMBL/GenBank/DDBJ whole genome shotgun (WGS) entry which is preliminary data.</text>
</comment>
<dbReference type="RefSeq" id="WP_345304514.1">
    <property type="nucleotide sequence ID" value="NZ_BAABJE010000018.1"/>
</dbReference>
<name>A0ABP9C2P1_9GAMM</name>
<dbReference type="SUPFAM" id="SSF53187">
    <property type="entry name" value="Zn-dependent exopeptidases"/>
    <property type="match status" value="1"/>
</dbReference>